<keyword evidence="4" id="KW-0997">Cell inner membrane</keyword>
<evidence type="ECO:0000256" key="9">
    <source>
        <dbReference type="ARBA" id="ARBA00022777"/>
    </source>
</evidence>
<evidence type="ECO:0000256" key="5">
    <source>
        <dbReference type="ARBA" id="ARBA00022553"/>
    </source>
</evidence>
<dbReference type="InterPro" id="IPR003660">
    <property type="entry name" value="HAMP_dom"/>
</dbReference>
<feature type="domain" description="Histidine kinase" evidence="15">
    <location>
        <begin position="238"/>
        <end position="436"/>
    </location>
</feature>
<comment type="catalytic activity">
    <reaction evidence="1">
        <text>ATP + protein L-histidine = ADP + protein N-phospho-L-histidine.</text>
        <dbReference type="EC" id="2.7.13.3"/>
    </reaction>
</comment>
<dbReference type="Pfam" id="PF02518">
    <property type="entry name" value="HATPase_c"/>
    <property type="match status" value="1"/>
</dbReference>
<gene>
    <name evidence="17" type="ORF">FHS99_001616</name>
</gene>
<dbReference type="AlphaFoldDB" id="A0A7W9F1B5"/>
<dbReference type="PRINTS" id="PR00344">
    <property type="entry name" value="BCTRLSENSOR"/>
</dbReference>
<proteinExistence type="predicted"/>
<evidence type="ECO:0000259" key="15">
    <source>
        <dbReference type="PROSITE" id="PS50109"/>
    </source>
</evidence>
<keyword evidence="4" id="KW-1003">Cell membrane</keyword>
<keyword evidence="9 17" id="KW-0418">Kinase</keyword>
<dbReference type="InterPro" id="IPR004358">
    <property type="entry name" value="Sig_transdc_His_kin-like_C"/>
</dbReference>
<dbReference type="EC" id="2.7.13.3" evidence="3"/>
<dbReference type="PANTHER" id="PTHR44936">
    <property type="entry name" value="SENSOR PROTEIN CREC"/>
    <property type="match status" value="1"/>
</dbReference>
<dbReference type="Gene3D" id="1.10.287.130">
    <property type="match status" value="1"/>
</dbReference>
<evidence type="ECO:0000256" key="10">
    <source>
        <dbReference type="ARBA" id="ARBA00022840"/>
    </source>
</evidence>
<dbReference type="InterPro" id="IPR003594">
    <property type="entry name" value="HATPase_dom"/>
</dbReference>
<dbReference type="EMBL" id="JACIJR010000003">
    <property type="protein sequence ID" value="MBB5729138.1"/>
    <property type="molecule type" value="Genomic_DNA"/>
</dbReference>
<dbReference type="GO" id="GO:0005886">
    <property type="term" value="C:plasma membrane"/>
    <property type="evidence" value="ECO:0007669"/>
    <property type="project" value="UniProtKB-SubCell"/>
</dbReference>
<keyword evidence="18" id="KW-1185">Reference proteome</keyword>
<dbReference type="Gene3D" id="3.30.565.10">
    <property type="entry name" value="Histidine kinase-like ATPase, C-terminal domain"/>
    <property type="match status" value="1"/>
</dbReference>
<protein>
    <recommendedName>
        <fullName evidence="3">histidine kinase</fullName>
        <ecNumber evidence="3">2.7.13.3</ecNumber>
    </recommendedName>
</protein>
<dbReference type="RefSeq" id="WP_157174739.1">
    <property type="nucleotide sequence ID" value="NZ_BMJP01000002.1"/>
</dbReference>
<dbReference type="Pfam" id="PF00672">
    <property type="entry name" value="HAMP"/>
    <property type="match status" value="1"/>
</dbReference>
<evidence type="ECO:0000256" key="14">
    <source>
        <dbReference type="SAM" id="Phobius"/>
    </source>
</evidence>
<name>A0A7W9F1B5_9SPHN</name>
<dbReference type="GO" id="GO:0005524">
    <property type="term" value="F:ATP binding"/>
    <property type="evidence" value="ECO:0007669"/>
    <property type="project" value="UniProtKB-KW"/>
</dbReference>
<evidence type="ECO:0000256" key="8">
    <source>
        <dbReference type="ARBA" id="ARBA00022741"/>
    </source>
</evidence>
<reference evidence="17 18" key="1">
    <citation type="submission" date="2020-08" db="EMBL/GenBank/DDBJ databases">
        <title>Genomic Encyclopedia of Type Strains, Phase IV (KMG-IV): sequencing the most valuable type-strain genomes for metagenomic binning, comparative biology and taxonomic classification.</title>
        <authorList>
            <person name="Goeker M."/>
        </authorList>
    </citation>
    <scope>NUCLEOTIDE SEQUENCE [LARGE SCALE GENOMIC DNA]</scope>
    <source>
        <strain evidence="17 18">DSM 103336</strain>
    </source>
</reference>
<dbReference type="OrthoDB" id="9804645at2"/>
<dbReference type="Proteomes" id="UP000546701">
    <property type="component" value="Unassembled WGS sequence"/>
</dbReference>
<evidence type="ECO:0000256" key="2">
    <source>
        <dbReference type="ARBA" id="ARBA00004429"/>
    </source>
</evidence>
<dbReference type="SMART" id="SM00304">
    <property type="entry name" value="HAMP"/>
    <property type="match status" value="1"/>
</dbReference>
<feature type="domain" description="HAMP" evidence="16">
    <location>
        <begin position="179"/>
        <end position="230"/>
    </location>
</feature>
<dbReference type="InterPro" id="IPR005467">
    <property type="entry name" value="His_kinase_dom"/>
</dbReference>
<keyword evidence="5" id="KW-0597">Phosphoprotein</keyword>
<sequence length="436" mass="47570">MRLARPSLGLLGQIFLIVLLTVAVEFGASTFLYERTSRLSAQEDEARRVAEHLVISRRLLADSPVDQRPAIAEQLTTDRYAIQWRPTRTVPPPVPAELREMRLQIVAWEPVLANTDLRLRLKSPGVSNVVVGGLRLPDGTWIDFSTDELLTGTTLAFTRIVIALLPALALIGIGFLVLRVTLRPMRMLANAADAIGHGAPTTLPEQGSREVRQVIHAFNDMQARILQLIDDRTEALAAVGHDLRTPIARLRLRTDAVPDAALRTSMDGDLAEMEAMLSSLLAFFGGDSDPEAPERVDLAVMLATLVDDATDRGRTADYDGPDHFDAHLRPLEMKRAVANLVDNALHYGDAIVVALVVEPGRILIRVDDDGPGIPPDALETVLRPFERLDPARARNTEGFGLGLAIVARAVARAEGTLALINRPEGGLRAEIALPHR</sequence>
<keyword evidence="11 14" id="KW-1133">Transmembrane helix</keyword>
<evidence type="ECO:0000256" key="13">
    <source>
        <dbReference type="ARBA" id="ARBA00023136"/>
    </source>
</evidence>
<evidence type="ECO:0000256" key="11">
    <source>
        <dbReference type="ARBA" id="ARBA00022989"/>
    </source>
</evidence>
<dbReference type="PANTHER" id="PTHR44936:SF5">
    <property type="entry name" value="SENSOR HISTIDINE KINASE ENVZ"/>
    <property type="match status" value="1"/>
</dbReference>
<comment type="caution">
    <text evidence="17">The sequence shown here is derived from an EMBL/GenBank/DDBJ whole genome shotgun (WGS) entry which is preliminary data.</text>
</comment>
<dbReference type="SUPFAM" id="SSF55874">
    <property type="entry name" value="ATPase domain of HSP90 chaperone/DNA topoisomerase II/histidine kinase"/>
    <property type="match status" value="1"/>
</dbReference>
<evidence type="ECO:0000256" key="6">
    <source>
        <dbReference type="ARBA" id="ARBA00022679"/>
    </source>
</evidence>
<keyword evidence="6" id="KW-0808">Transferase</keyword>
<dbReference type="InterPro" id="IPR036097">
    <property type="entry name" value="HisK_dim/P_sf"/>
</dbReference>
<keyword evidence="7 14" id="KW-0812">Transmembrane</keyword>
<keyword evidence="13 14" id="KW-0472">Membrane</keyword>
<dbReference type="PROSITE" id="PS50885">
    <property type="entry name" value="HAMP"/>
    <property type="match status" value="1"/>
</dbReference>
<dbReference type="CDD" id="cd06225">
    <property type="entry name" value="HAMP"/>
    <property type="match status" value="1"/>
</dbReference>
<evidence type="ECO:0000256" key="4">
    <source>
        <dbReference type="ARBA" id="ARBA00022519"/>
    </source>
</evidence>
<dbReference type="InterPro" id="IPR036890">
    <property type="entry name" value="HATPase_C_sf"/>
</dbReference>
<dbReference type="InterPro" id="IPR050980">
    <property type="entry name" value="2C_sensor_his_kinase"/>
</dbReference>
<dbReference type="GO" id="GO:0000155">
    <property type="term" value="F:phosphorelay sensor kinase activity"/>
    <property type="evidence" value="ECO:0007669"/>
    <property type="project" value="InterPro"/>
</dbReference>
<evidence type="ECO:0000256" key="7">
    <source>
        <dbReference type="ARBA" id="ARBA00022692"/>
    </source>
</evidence>
<evidence type="ECO:0000259" key="16">
    <source>
        <dbReference type="PROSITE" id="PS50885"/>
    </source>
</evidence>
<dbReference type="SMART" id="SM00387">
    <property type="entry name" value="HATPase_c"/>
    <property type="match status" value="1"/>
</dbReference>
<accession>A0A7W9F1B5</accession>
<dbReference type="PROSITE" id="PS50109">
    <property type="entry name" value="HIS_KIN"/>
    <property type="match status" value="1"/>
</dbReference>
<keyword evidence="8" id="KW-0547">Nucleotide-binding</keyword>
<evidence type="ECO:0000256" key="3">
    <source>
        <dbReference type="ARBA" id="ARBA00012438"/>
    </source>
</evidence>
<comment type="subcellular location">
    <subcellularLocation>
        <location evidence="2">Cell inner membrane</location>
        <topology evidence="2">Multi-pass membrane protein</topology>
    </subcellularLocation>
</comment>
<evidence type="ECO:0000313" key="17">
    <source>
        <dbReference type="EMBL" id="MBB5729138.1"/>
    </source>
</evidence>
<evidence type="ECO:0000313" key="18">
    <source>
        <dbReference type="Proteomes" id="UP000546701"/>
    </source>
</evidence>
<dbReference type="SUPFAM" id="SSF47384">
    <property type="entry name" value="Homodimeric domain of signal transducing histidine kinase"/>
    <property type="match status" value="1"/>
</dbReference>
<keyword evidence="10" id="KW-0067">ATP-binding</keyword>
<organism evidence="17 18">
    <name type="scientific">Sphingomonas prati</name>
    <dbReference type="NCBI Taxonomy" id="1843237"/>
    <lineage>
        <taxon>Bacteria</taxon>
        <taxon>Pseudomonadati</taxon>
        <taxon>Pseudomonadota</taxon>
        <taxon>Alphaproteobacteria</taxon>
        <taxon>Sphingomonadales</taxon>
        <taxon>Sphingomonadaceae</taxon>
        <taxon>Sphingomonas</taxon>
    </lineage>
</organism>
<feature type="transmembrane region" description="Helical" evidence="14">
    <location>
        <begin position="156"/>
        <end position="178"/>
    </location>
</feature>
<keyword evidence="12" id="KW-0902">Two-component regulatory system</keyword>
<evidence type="ECO:0000256" key="1">
    <source>
        <dbReference type="ARBA" id="ARBA00000085"/>
    </source>
</evidence>
<evidence type="ECO:0000256" key="12">
    <source>
        <dbReference type="ARBA" id="ARBA00023012"/>
    </source>
</evidence>